<dbReference type="GeneID" id="64087040"/>
<dbReference type="EMBL" id="CP033577">
    <property type="protein sequence ID" value="AYV20728.1"/>
    <property type="molecule type" value="Genomic_DNA"/>
</dbReference>
<dbReference type="AlphaFoldDB" id="A0A3G4VA54"/>
<evidence type="ECO:0000313" key="2">
    <source>
        <dbReference type="EMBL" id="AYV20728.1"/>
    </source>
</evidence>
<proteinExistence type="inferred from homology"/>
<comment type="similarity">
    <text evidence="1">Belongs to the nucleoside-specific channel-forming outer membrane porin (Tsx) (TC 1.B.10) family.</text>
</comment>
<evidence type="ECO:0000313" key="3">
    <source>
        <dbReference type="Proteomes" id="UP000279760"/>
    </source>
</evidence>
<gene>
    <name evidence="2" type="ORF">ECB94_05125</name>
</gene>
<accession>A0A3G4VA54</accession>
<dbReference type="InterPro" id="IPR036777">
    <property type="entry name" value="Channel_Tsx-like_sf"/>
</dbReference>
<organism evidence="2 3">
    <name type="scientific">Vibrio mediterranei</name>
    <dbReference type="NCBI Taxonomy" id="689"/>
    <lineage>
        <taxon>Bacteria</taxon>
        <taxon>Pseudomonadati</taxon>
        <taxon>Pseudomonadota</taxon>
        <taxon>Gammaproteobacteria</taxon>
        <taxon>Vibrionales</taxon>
        <taxon>Vibrionaceae</taxon>
        <taxon>Vibrio</taxon>
    </lineage>
</organism>
<reference evidence="2 3" key="1">
    <citation type="submission" date="2018-11" db="EMBL/GenBank/DDBJ databases">
        <title>Complete Genome Sequence of Vbrio mediterranei 117-T6: a Potential Pathogen Bacteria Isolated from the Conchocelis of Pyropia.</title>
        <authorList>
            <person name="Liu Q."/>
        </authorList>
    </citation>
    <scope>NUCLEOTIDE SEQUENCE [LARGE SCALE GENOMIC DNA]</scope>
    <source>
        <strain evidence="2 3">117-T6</strain>
    </source>
</reference>
<dbReference type="RefSeq" id="WP_124940150.1">
    <property type="nucleotide sequence ID" value="NZ_CP033577.1"/>
</dbReference>
<name>A0A3G4VA54_9VIBR</name>
<dbReference type="InterPro" id="IPR018013">
    <property type="entry name" value="Channel_Tsx-like"/>
</dbReference>
<dbReference type="Proteomes" id="UP000279760">
    <property type="component" value="Chromosome 1"/>
</dbReference>
<protein>
    <submittedName>
        <fullName evidence="2">Uncharacterized protein</fullName>
    </submittedName>
</protein>
<evidence type="ECO:0000256" key="1">
    <source>
        <dbReference type="ARBA" id="ARBA00008728"/>
    </source>
</evidence>
<sequence length="265" mass="29736">MRKSLLALGVVAAVASVPASAEYLYGFGGVYLDHQSWDHGPNKIDNGAVGDQRNQFVLGIEGGAGFTWGEIYGFYDRESVEKSASEQKNSFKGTAHVYLGDTGVSLYGQVYHHDNPAQSETNRVLGLGYTALQGDNWFFKPWIGVHDITSWDSFNKESDGMSQNINGRNGYMAGWTARYGFEAFGQNFSFVNWNEIEFDRNDEYAKAQGGKTGLNGALLFNWHATEHLTAAIQYRYFQNKLGVWGSTNYEQHYGDAIIYRLQYNF</sequence>
<dbReference type="Pfam" id="PF03502">
    <property type="entry name" value="Channel_Tsx"/>
    <property type="match status" value="1"/>
</dbReference>
<dbReference type="GO" id="GO:0009279">
    <property type="term" value="C:cell outer membrane"/>
    <property type="evidence" value="ECO:0007669"/>
    <property type="project" value="InterPro"/>
</dbReference>
<dbReference type="SUPFAM" id="SSF111364">
    <property type="entry name" value="Tsx-like channel"/>
    <property type="match status" value="1"/>
</dbReference>